<sequence>MDTDRKLIRFSATTGFSLVLEFGNIEKMKEYEEKIKNAGLQ</sequence>
<feature type="non-terminal residue" evidence="1">
    <location>
        <position position="41"/>
    </location>
</feature>
<dbReference type="AlphaFoldDB" id="A0A382MD33"/>
<dbReference type="EMBL" id="UINC01092920">
    <property type="protein sequence ID" value="SVC46913.1"/>
    <property type="molecule type" value="Genomic_DNA"/>
</dbReference>
<accession>A0A382MD33</accession>
<proteinExistence type="predicted"/>
<evidence type="ECO:0000313" key="1">
    <source>
        <dbReference type="EMBL" id="SVC46913.1"/>
    </source>
</evidence>
<name>A0A382MD33_9ZZZZ</name>
<reference evidence="1" key="1">
    <citation type="submission" date="2018-05" db="EMBL/GenBank/DDBJ databases">
        <authorList>
            <person name="Lanie J.A."/>
            <person name="Ng W.-L."/>
            <person name="Kazmierczak K.M."/>
            <person name="Andrzejewski T.M."/>
            <person name="Davidsen T.M."/>
            <person name="Wayne K.J."/>
            <person name="Tettelin H."/>
            <person name="Glass J.I."/>
            <person name="Rusch D."/>
            <person name="Podicherti R."/>
            <person name="Tsui H.-C.T."/>
            <person name="Winkler M.E."/>
        </authorList>
    </citation>
    <scope>NUCLEOTIDE SEQUENCE</scope>
</reference>
<organism evidence="1">
    <name type="scientific">marine metagenome</name>
    <dbReference type="NCBI Taxonomy" id="408172"/>
    <lineage>
        <taxon>unclassified sequences</taxon>
        <taxon>metagenomes</taxon>
        <taxon>ecological metagenomes</taxon>
    </lineage>
</organism>
<protein>
    <submittedName>
        <fullName evidence="1">Uncharacterized protein</fullName>
    </submittedName>
</protein>
<gene>
    <name evidence="1" type="ORF">METZ01_LOCUS299767</name>
</gene>